<name>A0ABT9B8N9_9BACT</name>
<sequence length="208" mass="22499">MFKLIESYVSLTNDAVSPFAHSVVRQTSTSSLITDGLKLAQPLLEAVTAYDDFINNLGYGSPSNTTIADTLRDDVKRQLGRLAKQLNLTYENKEATLQSSGLKMANPNTAQRPDGDGQFNPVIVLTDGSTPGCLLITFEGFTGSVQRLVRFTTDPTLDPKHWEVAVGNGRSREIGAFPSGTKVYVMAAPLTSTTTDPIYSPVVSRIVQ</sequence>
<dbReference type="Proteomes" id="UP001176429">
    <property type="component" value="Unassembled WGS sequence"/>
</dbReference>
<comment type="caution">
    <text evidence="1">The sequence shown here is derived from an EMBL/GenBank/DDBJ whole genome shotgun (WGS) entry which is preliminary data.</text>
</comment>
<accession>A0ABT9B8N9</accession>
<evidence type="ECO:0000313" key="1">
    <source>
        <dbReference type="EMBL" id="MDO7873372.1"/>
    </source>
</evidence>
<keyword evidence="2" id="KW-1185">Reference proteome</keyword>
<reference evidence="1" key="1">
    <citation type="submission" date="2023-07" db="EMBL/GenBank/DDBJ databases">
        <authorList>
            <person name="Kim M.K."/>
        </authorList>
    </citation>
    <scope>NUCLEOTIDE SEQUENCE</scope>
    <source>
        <strain evidence="1">ASUV-10-1</strain>
    </source>
</reference>
<dbReference type="RefSeq" id="WP_305004687.1">
    <property type="nucleotide sequence ID" value="NZ_JAUQSY010000001.1"/>
</dbReference>
<protein>
    <submittedName>
        <fullName evidence="1">Uncharacterized protein</fullName>
    </submittedName>
</protein>
<gene>
    <name evidence="1" type="ORF">Q5H93_01420</name>
</gene>
<dbReference type="EMBL" id="JAUQSY010000001">
    <property type="protein sequence ID" value="MDO7873372.1"/>
    <property type="molecule type" value="Genomic_DNA"/>
</dbReference>
<organism evidence="1 2">
    <name type="scientific">Hymenobacter aranciens</name>
    <dbReference type="NCBI Taxonomy" id="3063996"/>
    <lineage>
        <taxon>Bacteria</taxon>
        <taxon>Pseudomonadati</taxon>
        <taxon>Bacteroidota</taxon>
        <taxon>Cytophagia</taxon>
        <taxon>Cytophagales</taxon>
        <taxon>Hymenobacteraceae</taxon>
        <taxon>Hymenobacter</taxon>
    </lineage>
</organism>
<proteinExistence type="predicted"/>
<evidence type="ECO:0000313" key="2">
    <source>
        <dbReference type="Proteomes" id="UP001176429"/>
    </source>
</evidence>